<reference evidence="1" key="1">
    <citation type="submission" date="2018-11" db="EMBL/GenBank/DDBJ databases">
        <authorList>
            <consortium name="Pathogen Informatics"/>
        </authorList>
    </citation>
    <scope>NUCLEOTIDE SEQUENCE</scope>
</reference>
<dbReference type="Proteomes" id="UP000784294">
    <property type="component" value="Unassembled WGS sequence"/>
</dbReference>
<organism evidence="1 2">
    <name type="scientific">Protopolystoma xenopodis</name>
    <dbReference type="NCBI Taxonomy" id="117903"/>
    <lineage>
        <taxon>Eukaryota</taxon>
        <taxon>Metazoa</taxon>
        <taxon>Spiralia</taxon>
        <taxon>Lophotrochozoa</taxon>
        <taxon>Platyhelminthes</taxon>
        <taxon>Monogenea</taxon>
        <taxon>Polyopisthocotylea</taxon>
        <taxon>Polystomatidea</taxon>
        <taxon>Polystomatidae</taxon>
        <taxon>Protopolystoma</taxon>
    </lineage>
</organism>
<proteinExistence type="predicted"/>
<comment type="caution">
    <text evidence="1">The sequence shown here is derived from an EMBL/GenBank/DDBJ whole genome shotgun (WGS) entry which is preliminary data.</text>
</comment>
<gene>
    <name evidence="1" type="ORF">PXEA_LOCUS27270</name>
</gene>
<sequence length="136" mass="16533">MLEAERIRKESLTRLINLTVRTTFNGSIYEQIFGLPMEPPLFLLENLYMDKSQTEFEKSLLQPRVLIRYLDDYFALWSHGKEDLDEFLNFINQLDERIKFTMEVEEDERPHFLDIEVMRSKGSLLRRLYRRIHMQE</sequence>
<evidence type="ECO:0008006" key="3">
    <source>
        <dbReference type="Google" id="ProtNLM"/>
    </source>
</evidence>
<dbReference type="PANTHER" id="PTHR21301:SF10">
    <property type="entry name" value="REVERSE TRANSCRIPTASE DOMAIN-CONTAINING PROTEIN"/>
    <property type="match status" value="1"/>
</dbReference>
<dbReference type="PANTHER" id="PTHR21301">
    <property type="entry name" value="REVERSE TRANSCRIPTASE"/>
    <property type="match status" value="1"/>
</dbReference>
<dbReference type="EMBL" id="CAAALY010246501">
    <property type="protein sequence ID" value="VEL33830.1"/>
    <property type="molecule type" value="Genomic_DNA"/>
</dbReference>
<evidence type="ECO:0000313" key="2">
    <source>
        <dbReference type="Proteomes" id="UP000784294"/>
    </source>
</evidence>
<name>A0A3S5ANE8_9PLAT</name>
<keyword evidence="2" id="KW-1185">Reference proteome</keyword>
<accession>A0A3S5ANE8</accession>
<dbReference type="AlphaFoldDB" id="A0A3S5ANE8"/>
<evidence type="ECO:0000313" key="1">
    <source>
        <dbReference type="EMBL" id="VEL33830.1"/>
    </source>
</evidence>
<protein>
    <recommendedName>
        <fullName evidence="3">Reverse transcriptase domain-containing protein</fullName>
    </recommendedName>
</protein>
<dbReference type="OrthoDB" id="10018421at2759"/>